<dbReference type="SUPFAM" id="SSF54862">
    <property type="entry name" value="4Fe-4S ferredoxins"/>
    <property type="match status" value="1"/>
</dbReference>
<gene>
    <name evidence="1" type="ORF">GCM10022288_09160</name>
</gene>
<dbReference type="Pfam" id="PF13459">
    <property type="entry name" value="Fer4_15"/>
    <property type="match status" value="1"/>
</dbReference>
<dbReference type="Gene3D" id="3.30.70.20">
    <property type="match status" value="1"/>
</dbReference>
<dbReference type="Proteomes" id="UP001500213">
    <property type="component" value="Unassembled WGS sequence"/>
</dbReference>
<evidence type="ECO:0000313" key="1">
    <source>
        <dbReference type="EMBL" id="GAA4186124.1"/>
    </source>
</evidence>
<accession>A0ABP8ALU9</accession>
<dbReference type="EMBL" id="BAABBX010000005">
    <property type="protein sequence ID" value="GAA4186124.1"/>
    <property type="molecule type" value="Genomic_DNA"/>
</dbReference>
<evidence type="ECO:0000313" key="2">
    <source>
        <dbReference type="Proteomes" id="UP001500213"/>
    </source>
</evidence>
<reference evidence="2" key="1">
    <citation type="journal article" date="2019" name="Int. J. Syst. Evol. Microbiol.">
        <title>The Global Catalogue of Microorganisms (GCM) 10K type strain sequencing project: providing services to taxonomists for standard genome sequencing and annotation.</title>
        <authorList>
            <consortium name="The Broad Institute Genomics Platform"/>
            <consortium name="The Broad Institute Genome Sequencing Center for Infectious Disease"/>
            <person name="Wu L."/>
            <person name="Ma J."/>
        </authorList>
    </citation>
    <scope>NUCLEOTIDE SEQUENCE [LARGE SCALE GENOMIC DNA]</scope>
    <source>
        <strain evidence="2">JCM 17593</strain>
    </source>
</reference>
<comment type="caution">
    <text evidence="1">The sequence shown here is derived from an EMBL/GenBank/DDBJ whole genome shotgun (WGS) entry which is preliminary data.</text>
</comment>
<dbReference type="RefSeq" id="WP_344774275.1">
    <property type="nucleotide sequence ID" value="NZ_BAABBX010000005.1"/>
</dbReference>
<protein>
    <recommendedName>
        <fullName evidence="3">Ferredoxin</fullName>
    </recommendedName>
</protein>
<organism evidence="1 2">
    <name type="scientific">Gryllotalpicola kribbensis</name>
    <dbReference type="NCBI Taxonomy" id="993084"/>
    <lineage>
        <taxon>Bacteria</taxon>
        <taxon>Bacillati</taxon>
        <taxon>Actinomycetota</taxon>
        <taxon>Actinomycetes</taxon>
        <taxon>Micrococcales</taxon>
        <taxon>Microbacteriaceae</taxon>
        <taxon>Gryllotalpicola</taxon>
    </lineage>
</organism>
<keyword evidence="2" id="KW-1185">Reference proteome</keyword>
<evidence type="ECO:0008006" key="3">
    <source>
        <dbReference type="Google" id="ProtNLM"/>
    </source>
</evidence>
<sequence length="91" mass="9947">MNQTISNGRPPRPDPAPAVALHIDWTRCDGRGLCSELLPELLGRDEWGYPLASERHRGRDIPVPAESEAAARDAAALCPVLALRLTDPRAR</sequence>
<proteinExistence type="predicted"/>
<name>A0ABP8ALU9_9MICO</name>